<dbReference type="RefSeq" id="XP_030384729.1">
    <property type="nucleotide sequence ID" value="XM_030528869.1"/>
</dbReference>
<dbReference type="GO" id="GO:0005524">
    <property type="term" value="F:ATP binding"/>
    <property type="evidence" value="ECO:0007669"/>
    <property type="project" value="UniProtKB-UniRule"/>
</dbReference>
<comment type="similarity">
    <text evidence="2 9">Belongs to the TRAFAC class myosin-kinesin ATPase superfamily. Myosin family.</text>
</comment>
<keyword evidence="12" id="KW-1185">Reference proteome</keyword>
<dbReference type="SMART" id="SM00242">
    <property type="entry name" value="MYSc"/>
    <property type="match status" value="1"/>
</dbReference>
<dbReference type="InterPro" id="IPR000048">
    <property type="entry name" value="IQ_motif_EF-hand-BS"/>
</dbReference>
<accession>A0A6J2U8R9</accession>
<feature type="region of interest" description="Disordered" evidence="10">
    <location>
        <begin position="865"/>
        <end position="891"/>
    </location>
</feature>
<feature type="region of interest" description="Actin-binding" evidence="9">
    <location>
        <begin position="615"/>
        <end position="637"/>
    </location>
</feature>
<evidence type="ECO:0000256" key="5">
    <source>
        <dbReference type="ARBA" id="ARBA00022840"/>
    </source>
</evidence>
<evidence type="ECO:0000256" key="9">
    <source>
        <dbReference type="PROSITE-ProRule" id="PRU00782"/>
    </source>
</evidence>
<dbReference type="InterPro" id="IPR001609">
    <property type="entry name" value="Myosin_head_motor_dom-like"/>
</dbReference>
<keyword evidence="7 9" id="KW-0505">Motor protein</keyword>
<dbReference type="PRINTS" id="PR00193">
    <property type="entry name" value="MYOSINHEAVY"/>
</dbReference>
<feature type="binding site" evidence="9">
    <location>
        <begin position="159"/>
        <end position="166"/>
    </location>
    <ligand>
        <name>ATP</name>
        <dbReference type="ChEBI" id="CHEBI:30616"/>
    </ligand>
</feature>
<evidence type="ECO:0000259" key="11">
    <source>
        <dbReference type="PROSITE" id="PS51456"/>
    </source>
</evidence>
<evidence type="ECO:0000256" key="7">
    <source>
        <dbReference type="ARBA" id="ARBA00023175"/>
    </source>
</evidence>
<dbReference type="Pfam" id="PF00063">
    <property type="entry name" value="Myosin_head"/>
    <property type="match status" value="1"/>
</dbReference>
<dbReference type="CDD" id="cd01381">
    <property type="entry name" value="MYSc_Myo7"/>
    <property type="match status" value="1"/>
</dbReference>
<sequence length="1007" mass="116827">MSELLEDHGEYVWVRPQNNSSEFAVPFGARIVRTEKTKTLICDDHKKQLWVTAEDIVKAMHLTSRGDVEDMITLGDLQEYTILRNLENRYSKKLIYTYTGSMLVAINPYQILPIYTHHDVQQYRNKRLHDLPPHIFAISDNAFQQLQRHQANQCIVISGESGAGKTESTKLILQYLSTISGKQSWIEQQIIKANPIMEAFGNAKTMRNDNSSRFGKYIDIRFTEQGSIQGAKIEQYLLEKSRIVFQSTGERNYHIFYSMLAGLTQPELQRLMIREQSPSKYRYLAQGGCYTLEGKSDAEEFAEIRCAMKMLSFASDEMWNIFSLLAAILHLGNLQFRATEVSNLETVEVDDTQNLDCVAKLLGINVSSLNLALTQRTIYVHGEHVVTSLSKDVAFEGRDAFVKALYNAIFVRIVRRINETLDKDASKTLNTIGVLDIFGFENFETNSFEQLCINYANENLQQFFVRHIFKMEQAEYQNEDINWQHIEFHDNQEILDLIGMKPVNIMSLIDEESKFPKGTDQTLLEKLHVQHGNRSIYVKGKTTQTSLFGIRHYAGVVMYNPLGFLEKNRDSFSTDLRAIVKNSKNKYLVDIFPKELPMDTAKKQPTLSVKFRNSLELLMRTLSSAHPFFIRCIKPNESKEPNNFDKDLCVRQLRYSGMMETARIRRAGYPIRHTYREFVERYRLLVPKIGQLDKCDCKQVAQQICKTSLPVSPDLQFGRTKIFLRDDEDTSLEKERSRIILHSIITIQRGFRRVIFQRYQQKYQAAVITVQRFWRGRLARSKYLIMQQGFHRLGACIAAQQLTHKFIMVRSRIIKLQALSRGYLLRQQFRANLAAERLKKAEEKERKAKQRRSLQLEAEQQLMQQEQKLREQESQLREQEKIRQQEKESERHLAMERNAAAMAALHQPKRTKSLKYTEANGRGGNDIVANNNSYIDVESSKQIVDDVFGFLNDEADVSGPLGPNVKEKSQMFERELRLRKDIPTKLLSRPVNYYEAAPRKIINQTRL</sequence>
<evidence type="ECO:0000256" key="6">
    <source>
        <dbReference type="ARBA" id="ARBA00023123"/>
    </source>
</evidence>
<evidence type="ECO:0000313" key="12">
    <source>
        <dbReference type="Proteomes" id="UP000504634"/>
    </source>
</evidence>
<proteinExistence type="inferred from homology"/>
<dbReference type="SMART" id="SM00015">
    <property type="entry name" value="IQ"/>
    <property type="match status" value="3"/>
</dbReference>
<dbReference type="Gene3D" id="1.20.120.720">
    <property type="entry name" value="Myosin VI head, motor domain, U50 subdomain"/>
    <property type="match status" value="1"/>
</dbReference>
<dbReference type="GO" id="GO:0009653">
    <property type="term" value="P:anatomical structure morphogenesis"/>
    <property type="evidence" value="ECO:0007669"/>
    <property type="project" value="UniProtKB-ARBA"/>
</dbReference>
<keyword evidence="3" id="KW-0963">Cytoplasm</keyword>
<dbReference type="GO" id="GO:0003774">
    <property type="term" value="F:cytoskeletal motor activity"/>
    <property type="evidence" value="ECO:0007669"/>
    <property type="project" value="UniProtKB-UniRule"/>
</dbReference>
<gene>
    <name evidence="13" type="primary">LOC115631970</name>
</gene>
<feature type="compositionally biased region" description="Basic and acidic residues" evidence="10">
    <location>
        <begin position="867"/>
        <end position="891"/>
    </location>
</feature>
<protein>
    <submittedName>
        <fullName evidence="13">Unconventional myosin-VIIa</fullName>
    </submittedName>
</protein>
<evidence type="ECO:0000313" key="13">
    <source>
        <dbReference type="RefSeq" id="XP_030384729.1"/>
    </source>
</evidence>
<evidence type="ECO:0000256" key="3">
    <source>
        <dbReference type="ARBA" id="ARBA00022490"/>
    </source>
</evidence>
<reference evidence="13" key="1">
    <citation type="submission" date="2025-08" db="UniProtKB">
        <authorList>
            <consortium name="RefSeq"/>
        </authorList>
    </citation>
    <scope>IDENTIFICATION</scope>
    <source>
        <strain evidence="13">11010-0011.00</strain>
        <tissue evidence="13">Whole body</tissue>
    </source>
</reference>
<dbReference type="Gene3D" id="1.20.5.190">
    <property type="match status" value="1"/>
</dbReference>
<dbReference type="PROSITE" id="PS51456">
    <property type="entry name" value="MYOSIN_MOTOR"/>
    <property type="match status" value="1"/>
</dbReference>
<dbReference type="PANTHER" id="PTHR46049:SF10">
    <property type="entry name" value="MYOSIN VIIA"/>
    <property type="match status" value="1"/>
</dbReference>
<dbReference type="Gene3D" id="1.20.58.530">
    <property type="match status" value="1"/>
</dbReference>
<comment type="subcellular location">
    <subcellularLocation>
        <location evidence="1">Cytoplasm</location>
    </subcellularLocation>
</comment>
<keyword evidence="6 9" id="KW-0518">Myosin</keyword>
<name>A0A6J2U8R9_DROLE</name>
<dbReference type="GO" id="GO:0009888">
    <property type="term" value="P:tissue development"/>
    <property type="evidence" value="ECO:0007669"/>
    <property type="project" value="UniProtKB-ARBA"/>
</dbReference>
<dbReference type="GO" id="GO:0003779">
    <property type="term" value="F:actin binding"/>
    <property type="evidence" value="ECO:0007669"/>
    <property type="project" value="UniProtKB-KW"/>
</dbReference>
<dbReference type="Pfam" id="PF24123">
    <property type="entry name" value="Myosin_VII_N"/>
    <property type="match status" value="1"/>
</dbReference>
<dbReference type="PANTHER" id="PTHR46049">
    <property type="entry name" value="AGAP003327-PA"/>
    <property type="match status" value="1"/>
</dbReference>
<dbReference type="GeneID" id="115631970"/>
<dbReference type="PROSITE" id="PS50096">
    <property type="entry name" value="IQ"/>
    <property type="match status" value="2"/>
</dbReference>
<keyword evidence="4 9" id="KW-0547">Nucleotide-binding</keyword>
<dbReference type="GO" id="GO:0048513">
    <property type="term" value="P:animal organ development"/>
    <property type="evidence" value="ECO:0007669"/>
    <property type="project" value="UniProtKB-ARBA"/>
</dbReference>
<evidence type="ECO:0000256" key="8">
    <source>
        <dbReference type="ARBA" id="ARBA00023203"/>
    </source>
</evidence>
<organism evidence="12 13">
    <name type="scientific">Drosophila lebanonensis</name>
    <name type="common">Fruit fly</name>
    <name type="synonym">Scaptodrosophila lebanonensis</name>
    <dbReference type="NCBI Taxonomy" id="7225"/>
    <lineage>
        <taxon>Eukaryota</taxon>
        <taxon>Metazoa</taxon>
        <taxon>Ecdysozoa</taxon>
        <taxon>Arthropoda</taxon>
        <taxon>Hexapoda</taxon>
        <taxon>Insecta</taxon>
        <taxon>Pterygota</taxon>
        <taxon>Neoptera</taxon>
        <taxon>Endopterygota</taxon>
        <taxon>Diptera</taxon>
        <taxon>Brachycera</taxon>
        <taxon>Muscomorpha</taxon>
        <taxon>Ephydroidea</taxon>
        <taxon>Drosophilidae</taxon>
        <taxon>Scaptodrosophila</taxon>
    </lineage>
</organism>
<evidence type="ECO:0000256" key="2">
    <source>
        <dbReference type="ARBA" id="ARBA00008314"/>
    </source>
</evidence>
<dbReference type="Gene3D" id="3.40.850.10">
    <property type="entry name" value="Kinesin motor domain"/>
    <property type="match status" value="1"/>
</dbReference>
<dbReference type="Gene3D" id="6.20.240.20">
    <property type="match status" value="1"/>
</dbReference>
<dbReference type="InterPro" id="IPR027417">
    <property type="entry name" value="P-loop_NTPase"/>
</dbReference>
<dbReference type="InterPro" id="IPR036961">
    <property type="entry name" value="Kinesin_motor_dom_sf"/>
</dbReference>
<dbReference type="InterPro" id="IPR036106">
    <property type="entry name" value="MYSc_Myo7"/>
</dbReference>
<keyword evidence="5 9" id="KW-0067">ATP-binding</keyword>
<evidence type="ECO:0000256" key="10">
    <source>
        <dbReference type="SAM" id="MobiDB-lite"/>
    </source>
</evidence>
<feature type="domain" description="Myosin motor" evidence="11">
    <location>
        <begin position="66"/>
        <end position="737"/>
    </location>
</feature>
<evidence type="ECO:0000256" key="4">
    <source>
        <dbReference type="ARBA" id="ARBA00022741"/>
    </source>
</evidence>
<dbReference type="GO" id="GO:0016459">
    <property type="term" value="C:myosin complex"/>
    <property type="evidence" value="ECO:0007669"/>
    <property type="project" value="UniProtKB-KW"/>
</dbReference>
<evidence type="ECO:0000256" key="1">
    <source>
        <dbReference type="ARBA" id="ARBA00004496"/>
    </source>
</evidence>
<dbReference type="SUPFAM" id="SSF52540">
    <property type="entry name" value="P-loop containing nucleoside triphosphate hydrolases"/>
    <property type="match status" value="1"/>
</dbReference>
<dbReference type="Gene3D" id="1.10.10.820">
    <property type="match status" value="1"/>
</dbReference>
<dbReference type="InterPro" id="IPR051724">
    <property type="entry name" value="Actin_motor_Myosin"/>
</dbReference>
<dbReference type="Proteomes" id="UP000504634">
    <property type="component" value="Unplaced"/>
</dbReference>
<dbReference type="AlphaFoldDB" id="A0A6J2U8R9"/>
<dbReference type="GO" id="GO:0048731">
    <property type="term" value="P:system development"/>
    <property type="evidence" value="ECO:0007669"/>
    <property type="project" value="UniProtKB-ARBA"/>
</dbReference>
<dbReference type="FunFam" id="1.10.10.820:FF:000001">
    <property type="entry name" value="Myosin heavy chain"/>
    <property type="match status" value="1"/>
</dbReference>
<dbReference type="Pfam" id="PF00612">
    <property type="entry name" value="IQ"/>
    <property type="match status" value="2"/>
</dbReference>
<dbReference type="OrthoDB" id="6108017at2759"/>
<dbReference type="InterPro" id="IPR057130">
    <property type="entry name" value="Myosin_VII_N"/>
</dbReference>
<keyword evidence="8 9" id="KW-0009">Actin-binding</keyword>
<dbReference type="GO" id="GO:0005737">
    <property type="term" value="C:cytoplasm"/>
    <property type="evidence" value="ECO:0007669"/>
    <property type="project" value="UniProtKB-SubCell"/>
</dbReference>